<accession>A0A2V3W9Y4</accession>
<protein>
    <submittedName>
        <fullName evidence="2">CubicO group peptidase (Beta-lactamase class C family)</fullName>
    </submittedName>
</protein>
<dbReference type="InterPro" id="IPR050491">
    <property type="entry name" value="AmpC-like"/>
</dbReference>
<reference evidence="2 3" key="1">
    <citation type="submission" date="2018-05" db="EMBL/GenBank/DDBJ databases">
        <title>Genomic Encyclopedia of Type Strains, Phase IV (KMG-IV): sequencing the most valuable type-strain genomes for metagenomic binning, comparative biology and taxonomic classification.</title>
        <authorList>
            <person name="Goeker M."/>
        </authorList>
    </citation>
    <scope>NUCLEOTIDE SEQUENCE [LARGE SCALE GENOMIC DNA]</scope>
    <source>
        <strain evidence="2 3">DSM 28556</strain>
    </source>
</reference>
<name>A0A2V3W9Y4_9BACI</name>
<dbReference type="Gene3D" id="3.40.710.10">
    <property type="entry name" value="DD-peptidase/beta-lactamase superfamily"/>
    <property type="match status" value="1"/>
</dbReference>
<evidence type="ECO:0000313" key="2">
    <source>
        <dbReference type="EMBL" id="PXW85569.1"/>
    </source>
</evidence>
<dbReference type="Pfam" id="PF00144">
    <property type="entry name" value="Beta-lactamase"/>
    <property type="match status" value="1"/>
</dbReference>
<proteinExistence type="predicted"/>
<evidence type="ECO:0000313" key="3">
    <source>
        <dbReference type="Proteomes" id="UP000247978"/>
    </source>
</evidence>
<dbReference type="EMBL" id="QJJQ01000010">
    <property type="protein sequence ID" value="PXW85569.1"/>
    <property type="molecule type" value="Genomic_DNA"/>
</dbReference>
<organism evidence="2 3">
    <name type="scientific">Pseudogracilibacillus auburnensis</name>
    <dbReference type="NCBI Taxonomy" id="1494959"/>
    <lineage>
        <taxon>Bacteria</taxon>
        <taxon>Bacillati</taxon>
        <taxon>Bacillota</taxon>
        <taxon>Bacilli</taxon>
        <taxon>Bacillales</taxon>
        <taxon>Bacillaceae</taxon>
        <taxon>Pseudogracilibacillus</taxon>
    </lineage>
</organism>
<dbReference type="PANTHER" id="PTHR46825">
    <property type="entry name" value="D-ALANYL-D-ALANINE-CARBOXYPEPTIDASE/ENDOPEPTIDASE AMPH"/>
    <property type="match status" value="1"/>
</dbReference>
<gene>
    <name evidence="2" type="ORF">DFR56_11069</name>
</gene>
<dbReference type="SUPFAM" id="SSF56601">
    <property type="entry name" value="beta-lactamase/transpeptidase-like"/>
    <property type="match status" value="1"/>
</dbReference>
<feature type="domain" description="Beta-lactamase-related" evidence="1">
    <location>
        <begin position="5"/>
        <end position="354"/>
    </location>
</feature>
<dbReference type="PANTHER" id="PTHR46825:SF9">
    <property type="entry name" value="BETA-LACTAMASE-RELATED DOMAIN-CONTAINING PROTEIN"/>
    <property type="match status" value="1"/>
</dbReference>
<keyword evidence="3" id="KW-1185">Reference proteome</keyword>
<dbReference type="InterPro" id="IPR012338">
    <property type="entry name" value="Beta-lactam/transpept-like"/>
</dbReference>
<dbReference type="Proteomes" id="UP000247978">
    <property type="component" value="Unassembled WGS sequence"/>
</dbReference>
<evidence type="ECO:0000259" key="1">
    <source>
        <dbReference type="Pfam" id="PF00144"/>
    </source>
</evidence>
<dbReference type="RefSeq" id="WP_110396029.1">
    <property type="nucleotide sequence ID" value="NZ_JADIJL010000026.1"/>
</dbReference>
<sequence>MKNRQTFEERMERLLYEYHVPGSIIAIAKHGKIVYEKAFGYKNVEKQEKIDGNTVFGLASLTKSFTCVAIMQLAEKGKLNIHAPVIQYLPKFALENQEDLKKITVYHFMTHSSGLPPLPSLDYAMERERNDDSMVDYLELPDLENQIMSYEQLMTYISESNVKLFAKPGNMFSYSNDAYGLLGAIIENVSGIPYEQYVLENIILPCGMSHTNFMIEDFKSYENITSCYEIHEKDGQNEVYLAQDWWDAPAMRATGFLKSTANDMIVYASLFMNQGVVNGARILTEESVKQMLHPHMKMDPIKFYGYGLAITLDYFGKKLVDHGGSLQSISSKLAILPEEGITAIVLSNLSGFPASRMMECALNAYFGRDLDADFLSKEEYVVESDTLSLYKGEYRSGEGMDVTIEIKDHHLLFTYNEKVYPIKFIKENVFLAYVDDVAEPVELLMDESDMVYAISIYHRIVPKVK</sequence>
<dbReference type="InterPro" id="IPR001466">
    <property type="entry name" value="Beta-lactam-related"/>
</dbReference>
<dbReference type="OrthoDB" id="9803467at2"/>
<comment type="caution">
    <text evidence="2">The sequence shown here is derived from an EMBL/GenBank/DDBJ whole genome shotgun (WGS) entry which is preliminary data.</text>
</comment>
<dbReference type="AlphaFoldDB" id="A0A2V3W9Y4"/>